<evidence type="ECO:0000313" key="2">
    <source>
        <dbReference type="EMBL" id="EOB15386.1"/>
    </source>
</evidence>
<reference evidence="2 3" key="1">
    <citation type="journal article" date="2013" name="BMC Genomics">
        <title>Comparative genomics of parasitic silkworm microsporidia reveal an association between genome expansion and host adaptation.</title>
        <authorList>
            <person name="Pan G."/>
            <person name="Xu J."/>
            <person name="Li T."/>
            <person name="Xia Q."/>
            <person name="Liu S.L."/>
            <person name="Zhang G."/>
            <person name="Li S."/>
            <person name="Li C."/>
            <person name="Liu H."/>
            <person name="Yang L."/>
            <person name="Liu T."/>
            <person name="Zhang X."/>
            <person name="Wu Z."/>
            <person name="Fan W."/>
            <person name="Dang X."/>
            <person name="Xiang H."/>
            <person name="Tao M."/>
            <person name="Li Y."/>
            <person name="Hu J."/>
            <person name="Li Z."/>
            <person name="Lin L."/>
            <person name="Luo J."/>
            <person name="Geng L."/>
            <person name="Wang L."/>
            <person name="Long M."/>
            <person name="Wan Y."/>
            <person name="He N."/>
            <person name="Zhang Z."/>
            <person name="Lu C."/>
            <person name="Keeling P.J."/>
            <person name="Wang J."/>
            <person name="Xiang Z."/>
            <person name="Zhou Z."/>
        </authorList>
    </citation>
    <scope>NUCLEOTIDE SEQUENCE [LARGE SCALE GENOMIC DNA]</scope>
    <source>
        <strain evidence="3">CQ1 / CVCC 102059</strain>
    </source>
</reference>
<feature type="region of interest" description="Disordered" evidence="1">
    <location>
        <begin position="34"/>
        <end position="55"/>
    </location>
</feature>
<dbReference type="AlphaFoldDB" id="R0KWZ5"/>
<evidence type="ECO:0000256" key="1">
    <source>
        <dbReference type="SAM" id="MobiDB-lite"/>
    </source>
</evidence>
<dbReference type="VEuPathDB" id="MicrosporidiaDB:NBO_4g0014"/>
<dbReference type="Proteomes" id="UP000016927">
    <property type="component" value="Unassembled WGS sequence"/>
</dbReference>
<dbReference type="HOGENOM" id="CLU_733832_0_0_1"/>
<evidence type="ECO:0000313" key="3">
    <source>
        <dbReference type="Proteomes" id="UP000016927"/>
    </source>
</evidence>
<accession>R0KWZ5</accession>
<protein>
    <submittedName>
        <fullName evidence="2">Fork head transcription factor</fullName>
    </submittedName>
</protein>
<dbReference type="EMBL" id="KB908912">
    <property type="protein sequence ID" value="EOB15386.1"/>
    <property type="molecule type" value="Genomic_DNA"/>
</dbReference>
<gene>
    <name evidence="2" type="ORF">NBO_4g0014</name>
</gene>
<proteinExistence type="predicted"/>
<organism evidence="2 3">
    <name type="scientific">Nosema bombycis (strain CQ1 / CVCC 102059)</name>
    <name type="common">Microsporidian parasite</name>
    <name type="synonym">Pebrine of silkworm</name>
    <dbReference type="NCBI Taxonomy" id="578461"/>
    <lineage>
        <taxon>Eukaryota</taxon>
        <taxon>Fungi</taxon>
        <taxon>Fungi incertae sedis</taxon>
        <taxon>Microsporidia</taxon>
        <taxon>Nosematidae</taxon>
        <taxon>Nosema</taxon>
    </lineage>
</organism>
<name>R0KWZ5_NOSB1</name>
<keyword evidence="3" id="KW-1185">Reference proteome</keyword>
<dbReference type="OrthoDB" id="5954824at2759"/>
<sequence>MFDNSKFDRNEEAGLEKDFLELEDKFSKIEDWKNNSRKGFSNNYNPPRLDAENSAGNDHLRTYLNTFENDYEPFNVQEPNFNGRSTRSLSVADAKNNISHRFLETGVFQNISSGMYQEQDFREKAGSFSSSNNSKLDNLKNEEILNQVDKLENNEFKKELKVGRPLNTSYNCYKPNSFKSQKQMYSVNRPAGSCLFKTPPFFKNAYVEKNSPQNCGPMSPPMIPINQFENQERPVNSTMFIPDQSSSYGFMPYKIIEKDIIQSNSVYMNRNLPPSPFNTFGSIYKRRSYSEADLSKSRNKIRNNFDNDEDLMTLYKKGKFSRSSSESCIDPRTFYKTENFPRVFQTNKENLAKPSHSYAQIITRAISSSQDGKLSLG</sequence>